<feature type="domain" description="Myb-like" evidence="6">
    <location>
        <begin position="254"/>
        <end position="304"/>
    </location>
</feature>
<feature type="region of interest" description="Disordered" evidence="5">
    <location>
        <begin position="343"/>
        <end position="443"/>
    </location>
</feature>
<protein>
    <submittedName>
        <fullName evidence="8">Uncharacterized protein</fullName>
    </submittedName>
</protein>
<evidence type="ECO:0000256" key="4">
    <source>
        <dbReference type="ARBA" id="ARBA00023242"/>
    </source>
</evidence>
<dbReference type="RefSeq" id="XP_014182291.1">
    <property type="nucleotide sequence ID" value="XM_014326816.1"/>
</dbReference>
<dbReference type="CDD" id="cd00167">
    <property type="entry name" value="SANT"/>
    <property type="match status" value="3"/>
</dbReference>
<dbReference type="VEuPathDB" id="FungiDB:A1Q1_07804"/>
<dbReference type="Gene3D" id="1.10.10.60">
    <property type="entry name" value="Homeodomain-like"/>
    <property type="match status" value="3"/>
</dbReference>
<reference evidence="8 9" key="1">
    <citation type="journal article" date="2012" name="Eukaryot. Cell">
        <title>Draft genome sequence of CBS 2479, the standard type strain of Trichosporon asahii.</title>
        <authorList>
            <person name="Yang R.Y."/>
            <person name="Li H.T."/>
            <person name="Zhu H."/>
            <person name="Zhou G.P."/>
            <person name="Wang M."/>
            <person name="Wang L."/>
        </authorList>
    </citation>
    <scope>NUCLEOTIDE SEQUENCE [LARGE SCALE GENOMIC DNA]</scope>
    <source>
        <strain evidence="9">ATCC 90039 / CBS 2479 / JCM 2466 / KCTC 7840 / NCYC 2677 / UAMH 7654</strain>
    </source>
</reference>
<evidence type="ECO:0000256" key="2">
    <source>
        <dbReference type="ARBA" id="ARBA00023125"/>
    </source>
</evidence>
<dbReference type="EMBL" id="ALBS01000077">
    <property type="protein sequence ID" value="EJT51010.1"/>
    <property type="molecule type" value="Genomic_DNA"/>
</dbReference>
<organism evidence="8 9">
    <name type="scientific">Trichosporon asahii var. asahii (strain ATCC 90039 / CBS 2479 / JCM 2466 / KCTC 7840 / NBRC 103889/ NCYC 2677 / UAMH 7654)</name>
    <name type="common">Yeast</name>
    <dbReference type="NCBI Taxonomy" id="1186058"/>
    <lineage>
        <taxon>Eukaryota</taxon>
        <taxon>Fungi</taxon>
        <taxon>Dikarya</taxon>
        <taxon>Basidiomycota</taxon>
        <taxon>Agaricomycotina</taxon>
        <taxon>Tremellomycetes</taxon>
        <taxon>Trichosporonales</taxon>
        <taxon>Trichosporonaceae</taxon>
        <taxon>Trichosporon</taxon>
    </lineage>
</organism>
<feature type="compositionally biased region" description="Basic residues" evidence="5">
    <location>
        <begin position="366"/>
        <end position="377"/>
    </location>
</feature>
<dbReference type="PROSITE" id="PS51294">
    <property type="entry name" value="HTH_MYB"/>
    <property type="match status" value="2"/>
</dbReference>
<dbReference type="HOGENOM" id="CLU_525988_0_0_1"/>
<evidence type="ECO:0000259" key="7">
    <source>
        <dbReference type="PROSITE" id="PS51294"/>
    </source>
</evidence>
<evidence type="ECO:0000259" key="6">
    <source>
        <dbReference type="PROSITE" id="PS50090"/>
    </source>
</evidence>
<keyword evidence="1" id="KW-0805">Transcription regulation</keyword>
<feature type="compositionally biased region" description="Low complexity" evidence="5">
    <location>
        <begin position="51"/>
        <end position="94"/>
    </location>
</feature>
<dbReference type="SMART" id="SM00717">
    <property type="entry name" value="SANT"/>
    <property type="match status" value="3"/>
</dbReference>
<name>J4UHH9_TRIAS</name>
<dbReference type="PANTHER" id="PTHR46621:SF1">
    <property type="entry name" value="SNRNA-ACTIVATING PROTEIN COMPLEX SUBUNIT 4"/>
    <property type="match status" value="1"/>
</dbReference>
<feature type="compositionally biased region" description="Low complexity" evidence="5">
    <location>
        <begin position="1"/>
        <end position="24"/>
    </location>
</feature>
<dbReference type="InterPro" id="IPR017930">
    <property type="entry name" value="Myb_dom"/>
</dbReference>
<dbReference type="SUPFAM" id="SSF46689">
    <property type="entry name" value="Homeodomain-like"/>
    <property type="match status" value="2"/>
</dbReference>
<feature type="domain" description="HTH myb-type" evidence="7">
    <location>
        <begin position="254"/>
        <end position="308"/>
    </location>
</feature>
<dbReference type="GO" id="GO:0042795">
    <property type="term" value="P:snRNA transcription by RNA polymerase II"/>
    <property type="evidence" value="ECO:0007669"/>
    <property type="project" value="TreeGrafter"/>
</dbReference>
<dbReference type="Proteomes" id="UP000002748">
    <property type="component" value="Unassembled WGS sequence"/>
</dbReference>
<evidence type="ECO:0000313" key="8">
    <source>
        <dbReference type="EMBL" id="EJT51010.1"/>
    </source>
</evidence>
<feature type="compositionally biased region" description="Low complexity" evidence="5">
    <location>
        <begin position="31"/>
        <end position="44"/>
    </location>
</feature>
<dbReference type="PROSITE" id="PS50090">
    <property type="entry name" value="MYB_LIKE"/>
    <property type="match status" value="3"/>
</dbReference>
<keyword evidence="3" id="KW-0804">Transcription</keyword>
<gene>
    <name evidence="8" type="ORF">A1Q1_07804</name>
</gene>
<evidence type="ECO:0000313" key="9">
    <source>
        <dbReference type="Proteomes" id="UP000002748"/>
    </source>
</evidence>
<dbReference type="GO" id="GO:0001006">
    <property type="term" value="F:RNA polymerase III type 3 promoter sequence-specific DNA binding"/>
    <property type="evidence" value="ECO:0007669"/>
    <property type="project" value="TreeGrafter"/>
</dbReference>
<feature type="domain" description="Myb-like" evidence="6">
    <location>
        <begin position="311"/>
        <end position="356"/>
    </location>
</feature>
<proteinExistence type="predicted"/>
<dbReference type="PANTHER" id="PTHR46621">
    <property type="entry name" value="SNRNA-ACTIVATING PROTEIN COMPLEX SUBUNIT 4"/>
    <property type="match status" value="1"/>
</dbReference>
<feature type="domain" description="HTH myb-type" evidence="7">
    <location>
        <begin position="311"/>
        <end position="360"/>
    </location>
</feature>
<sequence>MNAPGITGAAPAGPNRPQQPSLLPVVPPGPASSSSGQTLSAASGPASVPELGSAGPSGQASGSGPSSSHIPSESLPIEAGHSQTATSPASTSATGSYMQRSRRRWTAEEDAKLISAVKAYGSARGPGSAWSLISQGIPGRTNKFTTVINSRACDLRIDASCHAASVVAYPGNVLRRYMSGNAGGNAGGVILCSLSEGTIPRVLMRGSHCRLASMLYLLSWQGPCIDPYTFSTLSPQDSSVDRQDCRKRWFHSLDPSVRKGKWSPNEDDALRKLYSELGPQWKEIALRIPGRKDDQVSKRWRDVLAPELTSKKPWSGKEDALLLELLEKLGPRWTAIADKLPGRSPIACRNRSRKFRKQRPEPSQRHGCRISVIKKRTNPAVADDTPSSTGASGSGSGTASARSGSGSGVASAGPSTVPLPSMMTERSMQEDGEPDWRLPADLNPSISVSSFNFDLDQNRLVGPSPHDQPGAPGPGGPGSQGPPGSVPGQAPPAPPSAASGPQSTGGSMMGDSVMGIAASPAVNTSGLPMSHQSVSPTTHMDQLPPQMEGWMPPTPMQMGMPLFDRAVDDMWGLFVALDRGDPAVLVDSNLLRQLVAGAASGIGHPPMPGRT</sequence>
<feature type="compositionally biased region" description="Low complexity" evidence="5">
    <location>
        <begin position="385"/>
        <end position="416"/>
    </location>
</feature>
<dbReference type="InterPro" id="IPR009057">
    <property type="entry name" value="Homeodomain-like_sf"/>
</dbReference>
<feature type="region of interest" description="Disordered" evidence="5">
    <location>
        <begin position="456"/>
        <end position="513"/>
    </location>
</feature>
<dbReference type="GO" id="GO:0042796">
    <property type="term" value="P:snRNA transcription by RNA polymerase III"/>
    <property type="evidence" value="ECO:0007669"/>
    <property type="project" value="TreeGrafter"/>
</dbReference>
<dbReference type="InterPro" id="IPR001005">
    <property type="entry name" value="SANT/Myb"/>
</dbReference>
<dbReference type="GeneID" id="25991316"/>
<dbReference type="KEGG" id="tasa:A1Q1_07804"/>
<evidence type="ECO:0000256" key="1">
    <source>
        <dbReference type="ARBA" id="ARBA00023015"/>
    </source>
</evidence>
<comment type="caution">
    <text evidence="8">The sequence shown here is derived from an EMBL/GenBank/DDBJ whole genome shotgun (WGS) entry which is preliminary data.</text>
</comment>
<accession>J4UHH9</accession>
<keyword evidence="4" id="KW-0539">Nucleus</keyword>
<dbReference type="InterPro" id="IPR051575">
    <property type="entry name" value="Myb-like_DNA-bd"/>
</dbReference>
<dbReference type="Pfam" id="PF00249">
    <property type="entry name" value="Myb_DNA-binding"/>
    <property type="match status" value="3"/>
</dbReference>
<feature type="region of interest" description="Disordered" evidence="5">
    <location>
        <begin position="1"/>
        <end position="104"/>
    </location>
</feature>
<evidence type="ECO:0000256" key="5">
    <source>
        <dbReference type="SAM" id="MobiDB-lite"/>
    </source>
</evidence>
<feature type="domain" description="Myb-like" evidence="6">
    <location>
        <begin position="97"/>
        <end position="143"/>
    </location>
</feature>
<dbReference type="AlphaFoldDB" id="J4UHH9"/>
<dbReference type="GO" id="GO:0019185">
    <property type="term" value="C:snRNA-activating protein complex"/>
    <property type="evidence" value="ECO:0007669"/>
    <property type="project" value="TreeGrafter"/>
</dbReference>
<dbReference type="GO" id="GO:0000978">
    <property type="term" value="F:RNA polymerase II cis-regulatory region sequence-specific DNA binding"/>
    <property type="evidence" value="ECO:0007669"/>
    <property type="project" value="TreeGrafter"/>
</dbReference>
<evidence type="ECO:0000256" key="3">
    <source>
        <dbReference type="ARBA" id="ARBA00023163"/>
    </source>
</evidence>
<dbReference type="OrthoDB" id="2143914at2759"/>
<feature type="compositionally biased region" description="Low complexity" evidence="5">
    <location>
        <begin position="496"/>
        <end position="506"/>
    </location>
</feature>
<keyword evidence="2" id="KW-0238">DNA-binding</keyword>